<feature type="transmembrane region" description="Helical" evidence="1">
    <location>
        <begin position="189"/>
        <end position="208"/>
    </location>
</feature>
<evidence type="ECO:0000313" key="3">
    <source>
        <dbReference type="Proteomes" id="UP001589611"/>
    </source>
</evidence>
<reference evidence="2 3" key="1">
    <citation type="submission" date="2024-09" db="EMBL/GenBank/DDBJ databases">
        <authorList>
            <person name="Sun Q."/>
            <person name="Mori K."/>
        </authorList>
    </citation>
    <scope>NUCLEOTIDE SEQUENCE [LARGE SCALE GENOMIC DNA]</scope>
    <source>
        <strain evidence="2 3">JCM 1342</strain>
    </source>
</reference>
<dbReference type="GO" id="GO:0006508">
    <property type="term" value="P:proteolysis"/>
    <property type="evidence" value="ECO:0007669"/>
    <property type="project" value="UniProtKB-KW"/>
</dbReference>
<evidence type="ECO:0000313" key="2">
    <source>
        <dbReference type="EMBL" id="MFB9645496.1"/>
    </source>
</evidence>
<dbReference type="EMBL" id="JBHMBE010000002">
    <property type="protein sequence ID" value="MFB9645496.1"/>
    <property type="molecule type" value="Genomic_DNA"/>
</dbReference>
<proteinExistence type="predicted"/>
<dbReference type="Pfam" id="PF13367">
    <property type="entry name" value="PrsW-protease"/>
    <property type="match status" value="1"/>
</dbReference>
<feature type="transmembrane region" description="Helical" evidence="1">
    <location>
        <begin position="125"/>
        <end position="142"/>
    </location>
</feature>
<organism evidence="2 3">
    <name type="scientific">Microbacterium terregens</name>
    <dbReference type="NCBI Taxonomy" id="69363"/>
    <lineage>
        <taxon>Bacteria</taxon>
        <taxon>Bacillati</taxon>
        <taxon>Actinomycetota</taxon>
        <taxon>Actinomycetes</taxon>
        <taxon>Micrococcales</taxon>
        <taxon>Microbacteriaceae</taxon>
        <taxon>Microbacterium</taxon>
    </lineage>
</organism>
<keyword evidence="2" id="KW-0378">Hydrolase</keyword>
<accession>A0ABV5T1H4</accession>
<feature type="transmembrane region" description="Helical" evidence="1">
    <location>
        <begin position="26"/>
        <end position="49"/>
    </location>
</feature>
<keyword evidence="1" id="KW-1133">Transmembrane helix</keyword>
<gene>
    <name evidence="2" type="ORF">ACFFPJ_06770</name>
</gene>
<dbReference type="PANTHER" id="PTHR36844:SF1">
    <property type="entry name" value="PROTEASE PRSW"/>
    <property type="match status" value="1"/>
</dbReference>
<keyword evidence="1" id="KW-0812">Transmembrane</keyword>
<feature type="transmembrane region" description="Helical" evidence="1">
    <location>
        <begin position="83"/>
        <end position="105"/>
    </location>
</feature>
<feature type="transmembrane region" description="Helical" evidence="1">
    <location>
        <begin position="55"/>
        <end position="76"/>
    </location>
</feature>
<dbReference type="RefSeq" id="WP_344714629.1">
    <property type="nucleotide sequence ID" value="NZ_BAAAWH010000001.1"/>
</dbReference>
<dbReference type="InterPro" id="IPR026898">
    <property type="entry name" value="PrsW"/>
</dbReference>
<evidence type="ECO:0000256" key="1">
    <source>
        <dbReference type="SAM" id="Phobius"/>
    </source>
</evidence>
<feature type="transmembrane region" description="Helical" evidence="1">
    <location>
        <begin position="215"/>
        <end position="234"/>
    </location>
</feature>
<keyword evidence="3" id="KW-1185">Reference proteome</keyword>
<comment type="caution">
    <text evidence="2">The sequence shown here is derived from an EMBL/GenBank/DDBJ whole genome shotgun (WGS) entry which is preliminary data.</text>
</comment>
<protein>
    <submittedName>
        <fullName evidence="2">PrsW family glutamic-type intramembrane protease</fullName>
        <ecNumber evidence="2">3.4.-.-</ecNumber>
    </submittedName>
</protein>
<dbReference type="GO" id="GO:0008233">
    <property type="term" value="F:peptidase activity"/>
    <property type="evidence" value="ECO:0007669"/>
    <property type="project" value="UniProtKB-KW"/>
</dbReference>
<feature type="transmembrane region" description="Helical" evidence="1">
    <location>
        <begin position="149"/>
        <end position="169"/>
    </location>
</feature>
<keyword evidence="1" id="KW-0472">Membrane</keyword>
<dbReference type="Proteomes" id="UP001589611">
    <property type="component" value="Unassembled WGS sequence"/>
</dbReference>
<sequence>MTENPMTSLRAASARPDPSFVRRPAFWIYLIAVIAGLAIMISRLALVSAEPSVSLAIWVGVVIQAGALLLWGWLILPRRRARLATVLFSVLIGLSFAPAASVLILNVCEMFGANRLIAAAFVEEPVKASAVVIVLVMLRAALQGPVDGLIVGFFVGFGFAVIEDVLYTAGATNGQAAWLLVVTRAMTQLGGHALWTTIIGAALAYVVLTHGRRWGLVLAAFAFAILLHLTWNTVGALVGGPLSIAVTAVVVVITIVGFFRVRRWSVDFENRAES</sequence>
<name>A0ABV5T1H4_9MICO</name>
<dbReference type="PANTHER" id="PTHR36844">
    <property type="entry name" value="PROTEASE PRSW"/>
    <property type="match status" value="1"/>
</dbReference>
<feature type="transmembrane region" description="Helical" evidence="1">
    <location>
        <begin position="240"/>
        <end position="261"/>
    </location>
</feature>
<dbReference type="EC" id="3.4.-.-" evidence="2"/>
<keyword evidence="2" id="KW-0645">Protease</keyword>